<feature type="transmembrane region" description="Helical" evidence="1">
    <location>
        <begin position="61"/>
        <end position="81"/>
    </location>
</feature>
<dbReference type="Proteomes" id="UP000075531">
    <property type="component" value="Unassembled WGS sequence"/>
</dbReference>
<reference evidence="2 3" key="1">
    <citation type="submission" date="2016-02" db="EMBL/GenBank/DDBJ databases">
        <title>Genome sequence of Clostridium tepidiprofundi DSM 19306.</title>
        <authorList>
            <person name="Poehlein A."/>
            <person name="Daniel R."/>
        </authorList>
    </citation>
    <scope>NUCLEOTIDE SEQUENCE [LARGE SCALE GENOMIC DNA]</scope>
    <source>
        <strain evidence="2 3">DSM 19306</strain>
    </source>
</reference>
<proteinExistence type="predicted"/>
<feature type="transmembrane region" description="Helical" evidence="1">
    <location>
        <begin position="35"/>
        <end position="54"/>
    </location>
</feature>
<keyword evidence="1" id="KW-0472">Membrane</keyword>
<organism evidence="2 3">
    <name type="scientific">Clostridium tepidiprofundi DSM 19306</name>
    <dbReference type="NCBI Taxonomy" id="1121338"/>
    <lineage>
        <taxon>Bacteria</taxon>
        <taxon>Bacillati</taxon>
        <taxon>Bacillota</taxon>
        <taxon>Clostridia</taxon>
        <taxon>Eubacteriales</taxon>
        <taxon>Clostridiaceae</taxon>
        <taxon>Clostridium</taxon>
    </lineage>
</organism>
<dbReference type="PATRIC" id="fig|1121338.3.peg.2745"/>
<keyword evidence="3" id="KW-1185">Reference proteome</keyword>
<sequence length="82" mass="9305">MNNKYFKIVSIIVYSILITTYIALILGYIGCRLAFPIMFLGTCILLIKQAIINYRKNKKGLSLLSTIAAIFAIITSIFWILK</sequence>
<evidence type="ECO:0000313" key="3">
    <source>
        <dbReference type="Proteomes" id="UP000075531"/>
    </source>
</evidence>
<keyword evidence="1" id="KW-0812">Transmembrane</keyword>
<dbReference type="RefSeq" id="WP_066827406.1">
    <property type="nucleotide sequence ID" value="NZ_LTBA01000073.1"/>
</dbReference>
<protein>
    <submittedName>
        <fullName evidence="2">Uncharacterized protein</fullName>
    </submittedName>
</protein>
<accession>A0A151AS48</accession>
<evidence type="ECO:0000256" key="1">
    <source>
        <dbReference type="SAM" id="Phobius"/>
    </source>
</evidence>
<dbReference type="EMBL" id="LTBA01000073">
    <property type="protein sequence ID" value="KYH30474.1"/>
    <property type="molecule type" value="Genomic_DNA"/>
</dbReference>
<comment type="caution">
    <text evidence="2">The sequence shown here is derived from an EMBL/GenBank/DDBJ whole genome shotgun (WGS) entry which is preliminary data.</text>
</comment>
<name>A0A151AS48_9CLOT</name>
<feature type="transmembrane region" description="Helical" evidence="1">
    <location>
        <begin position="12"/>
        <end position="29"/>
    </location>
</feature>
<gene>
    <name evidence="2" type="ORF">CLTEP_26390</name>
</gene>
<keyword evidence="1" id="KW-1133">Transmembrane helix</keyword>
<dbReference type="AlphaFoldDB" id="A0A151AS48"/>
<evidence type="ECO:0000313" key="2">
    <source>
        <dbReference type="EMBL" id="KYH30474.1"/>
    </source>
</evidence>